<dbReference type="EMBL" id="JAIVGD010000011">
    <property type="protein sequence ID" value="KAH0770336.1"/>
    <property type="molecule type" value="Genomic_DNA"/>
</dbReference>
<dbReference type="Proteomes" id="UP000826656">
    <property type="component" value="Unassembled WGS sequence"/>
</dbReference>
<sequence>MGANLGDKVQVPAEIKDTSKSEYVIYKLKEMGKITEKDVMLICKQFERLDSGNCGRITLGDLMEHHH</sequence>
<comment type="caution">
    <text evidence="1">The sequence shown here is derived from an EMBL/GenBank/DDBJ whole genome shotgun (WGS) entry which is preliminary data.</text>
</comment>
<gene>
    <name evidence="1" type="ORF">KY290_014317</name>
</gene>
<proteinExistence type="predicted"/>
<name>A0ABQ7VPA0_SOLTU</name>
<reference evidence="1 2" key="1">
    <citation type="journal article" date="2021" name="bioRxiv">
        <title>Chromosome-scale and haplotype-resolved genome assembly of a tetraploid potato cultivar.</title>
        <authorList>
            <person name="Sun H."/>
            <person name="Jiao W.-B."/>
            <person name="Krause K."/>
            <person name="Campoy J.A."/>
            <person name="Goel M."/>
            <person name="Folz-Donahue K."/>
            <person name="Kukat C."/>
            <person name="Huettel B."/>
            <person name="Schneeberger K."/>
        </authorList>
    </citation>
    <scope>NUCLEOTIDE SEQUENCE [LARGE SCALE GENOMIC DNA]</scope>
    <source>
        <strain evidence="1">SolTubOtavaFocal</strain>
        <tissue evidence="1">Leaves</tissue>
    </source>
</reference>
<organism evidence="1 2">
    <name type="scientific">Solanum tuberosum</name>
    <name type="common">Potato</name>
    <dbReference type="NCBI Taxonomy" id="4113"/>
    <lineage>
        <taxon>Eukaryota</taxon>
        <taxon>Viridiplantae</taxon>
        <taxon>Streptophyta</taxon>
        <taxon>Embryophyta</taxon>
        <taxon>Tracheophyta</taxon>
        <taxon>Spermatophyta</taxon>
        <taxon>Magnoliopsida</taxon>
        <taxon>eudicotyledons</taxon>
        <taxon>Gunneridae</taxon>
        <taxon>Pentapetalae</taxon>
        <taxon>asterids</taxon>
        <taxon>lamiids</taxon>
        <taxon>Solanales</taxon>
        <taxon>Solanaceae</taxon>
        <taxon>Solanoideae</taxon>
        <taxon>Solaneae</taxon>
        <taxon>Solanum</taxon>
    </lineage>
</organism>
<accession>A0ABQ7VPA0</accession>
<protein>
    <submittedName>
        <fullName evidence="1">Uncharacterized protein</fullName>
    </submittedName>
</protein>
<keyword evidence="2" id="KW-1185">Reference proteome</keyword>
<evidence type="ECO:0000313" key="2">
    <source>
        <dbReference type="Proteomes" id="UP000826656"/>
    </source>
</evidence>
<evidence type="ECO:0000313" key="1">
    <source>
        <dbReference type="EMBL" id="KAH0770336.1"/>
    </source>
</evidence>